<evidence type="ECO:0000256" key="11">
    <source>
        <dbReference type="PIRSR" id="PIRSR000017-2"/>
    </source>
</evidence>
<dbReference type="PIRSF" id="PIRSF000017">
    <property type="entry name" value="RC_cytochrome"/>
    <property type="match status" value="1"/>
</dbReference>
<evidence type="ECO:0000256" key="4">
    <source>
        <dbReference type="ARBA" id="ARBA00022531"/>
    </source>
</evidence>
<feature type="binding site" description="axial binding residue" evidence="11">
    <location>
        <position position="153"/>
    </location>
    <ligand>
        <name>heme</name>
        <dbReference type="ChEBI" id="CHEBI:30413"/>
        <label>2</label>
    </ligand>
    <ligandPart>
        <name>Fe</name>
        <dbReference type="ChEBI" id="CHEBI:18248"/>
    </ligandPart>
</feature>
<feature type="binding site" description="axial binding residue" evidence="11">
    <location>
        <position position="251"/>
    </location>
    <ligand>
        <name>heme</name>
        <dbReference type="ChEBI" id="CHEBI:30413"/>
        <label>3</label>
    </ligand>
    <ligandPart>
        <name>Fe</name>
        <dbReference type="ChEBI" id="CHEBI:18248"/>
    </ligandPart>
</feature>
<dbReference type="EMBL" id="SACT01000004">
    <property type="protein sequence ID" value="RVT50789.1"/>
    <property type="molecule type" value="Genomic_DNA"/>
</dbReference>
<evidence type="ECO:0000256" key="2">
    <source>
        <dbReference type="ARBA" id="ARBA00015978"/>
    </source>
</evidence>
<keyword evidence="7 9" id="KW-0249">Electron transport</keyword>
<evidence type="ECO:0000256" key="10">
    <source>
        <dbReference type="PIRSR" id="PIRSR000017-1"/>
    </source>
</evidence>
<evidence type="ECO:0000256" key="8">
    <source>
        <dbReference type="ARBA" id="ARBA00023004"/>
    </source>
</evidence>
<evidence type="ECO:0000256" key="6">
    <source>
        <dbReference type="ARBA" id="ARBA00022723"/>
    </source>
</evidence>
<dbReference type="OrthoDB" id="9813732at2"/>
<feature type="binding site" description="axial binding residue" evidence="11">
    <location>
        <position position="127"/>
    </location>
    <ligand>
        <name>heme</name>
        <dbReference type="ChEBI" id="CHEBI:30413"/>
        <label>2</label>
    </ligand>
    <ligandPart>
        <name>Fe</name>
        <dbReference type="ChEBI" id="CHEBI:18248"/>
    </ligandPart>
</feature>
<evidence type="ECO:0000256" key="5">
    <source>
        <dbReference type="ARBA" id="ARBA00022617"/>
    </source>
</evidence>
<reference evidence="13 14" key="1">
    <citation type="submission" date="2019-01" db="EMBL/GenBank/DDBJ databases">
        <authorList>
            <person name="Chen W.-M."/>
        </authorList>
    </citation>
    <scope>NUCLEOTIDE SEQUENCE [LARGE SCALE GENOMIC DNA]</scope>
    <source>
        <strain evidence="13 14">ICH-3</strain>
    </source>
</reference>
<accession>A0A437JU73</accession>
<comment type="function">
    <text evidence="1 9">The reaction center of purple bacteria contains a tightly bound cytochrome molecule which re-reduces the photo oxidized primary electron donor.</text>
</comment>
<feature type="binding site" description="covalent" evidence="10">
    <location>
        <position position="104"/>
    </location>
    <ligand>
        <name>heme</name>
        <dbReference type="ChEBI" id="CHEBI:30413"/>
        <label>1</label>
    </ligand>
</feature>
<dbReference type="CDD" id="cd09224">
    <property type="entry name" value="CytoC_RC"/>
    <property type="match status" value="1"/>
</dbReference>
<keyword evidence="9" id="KW-0674">Reaction center</keyword>
<dbReference type="SUPFAM" id="SSF48695">
    <property type="entry name" value="Multiheme cytochromes"/>
    <property type="match status" value="1"/>
</dbReference>
<dbReference type="AlphaFoldDB" id="A0A437JU73"/>
<dbReference type="Gene3D" id="1.10.468.10">
    <property type="entry name" value="Photosynthetic Reaction Center, subunit C, domain 2"/>
    <property type="match status" value="2"/>
</dbReference>
<feature type="binding site" description="covalent" evidence="10">
    <location>
        <position position="107"/>
    </location>
    <ligand>
        <name>heme</name>
        <dbReference type="ChEBI" id="CHEBI:30413"/>
        <label>1</label>
    </ligand>
</feature>
<keyword evidence="12" id="KW-0732">Signal</keyword>
<dbReference type="PROSITE" id="PS51257">
    <property type="entry name" value="PROKAR_LIPOPROTEIN"/>
    <property type="match status" value="1"/>
</dbReference>
<feature type="binding site" description="covalent" evidence="10">
    <location>
        <position position="247"/>
    </location>
    <ligand>
        <name>heme</name>
        <dbReference type="ChEBI" id="CHEBI:30413"/>
        <label>3</label>
    </ligand>
</feature>
<evidence type="ECO:0000256" key="1">
    <source>
        <dbReference type="ARBA" id="ARBA00003196"/>
    </source>
</evidence>
<evidence type="ECO:0000313" key="14">
    <source>
        <dbReference type="Proteomes" id="UP000288178"/>
    </source>
</evidence>
<gene>
    <name evidence="13" type="ORF">ENE75_13300</name>
</gene>
<feature type="binding site" description="axial binding residue" evidence="11">
    <location>
        <position position="91"/>
    </location>
    <ligand>
        <name>heme</name>
        <dbReference type="ChEBI" id="CHEBI:30413"/>
        <label>1</label>
    </ligand>
    <ligandPart>
        <name>Fe</name>
        <dbReference type="ChEBI" id="CHEBI:18248"/>
    </ligandPart>
</feature>
<protein>
    <recommendedName>
        <fullName evidence="2 9">Photosynthetic reaction center cytochrome c subunit</fullName>
    </recommendedName>
</protein>
<sequence length="355" mass="38327">MRRVFTAFAALLGAAVLAGCERPPPVSVQHGYRGTGMVQVYNPRALEQQVPLNQPPAATPALPAAGPAAKTIYQNVQVLGDVDIGNFTRLMTSMTQWIAPNEGCAYCHNLENLADDGKYTKVVARAMLRMTQQINADWKPHVAETGVTCWTCHRGQHVPQQVWFTTPPQDKRADFIGNRNGQNLADADVGLSSLPGDPFAMYLSAQPKKIAVGAPTALPTGHVASIQATEDTYALMMHMSGALGVNCTYCHSTRNFAVWSESTTQRVTAWHGLRMVADLNVNHLVPLTDVFPAERKGPLGDVAKLSCATCHQGAYKPVYGAPMAKDFPELQRVAPPAEAASAAMNTAEPLRLSQR</sequence>
<feature type="signal peptide" evidence="12">
    <location>
        <begin position="1"/>
        <end position="18"/>
    </location>
</feature>
<feature type="binding site" description="covalent" evidence="10">
    <location>
        <position position="152"/>
    </location>
    <ligand>
        <name>heme</name>
        <dbReference type="ChEBI" id="CHEBI:30413"/>
        <label>2</label>
    </ligand>
</feature>
<evidence type="ECO:0000256" key="9">
    <source>
        <dbReference type="PIRNR" id="PIRNR000017"/>
    </source>
</evidence>
<feature type="binding site" description="axial binding residue" evidence="11">
    <location>
        <position position="141"/>
    </location>
    <ligand>
        <name>heme</name>
        <dbReference type="ChEBI" id="CHEBI:30413"/>
        <label>4</label>
    </ligand>
    <ligandPart>
        <name>Fe</name>
        <dbReference type="ChEBI" id="CHEBI:18248"/>
    </ligandPart>
</feature>
<keyword evidence="14" id="KW-1185">Reference proteome</keyword>
<dbReference type="GO" id="GO:0005506">
    <property type="term" value="F:iron ion binding"/>
    <property type="evidence" value="ECO:0007669"/>
    <property type="project" value="InterPro"/>
</dbReference>
<feature type="binding site" description="covalent" evidence="10">
    <location>
        <position position="149"/>
    </location>
    <ligand>
        <name>heme</name>
        <dbReference type="ChEBI" id="CHEBI:30413"/>
        <label>2</label>
    </ligand>
</feature>
<feature type="binding site" description="covalent" evidence="10">
    <location>
        <position position="250"/>
    </location>
    <ligand>
        <name>heme</name>
        <dbReference type="ChEBI" id="CHEBI:30413"/>
        <label>3</label>
    </ligand>
</feature>
<dbReference type="InterPro" id="IPR036280">
    <property type="entry name" value="Multihaem_cyt_sf"/>
</dbReference>
<evidence type="ECO:0000256" key="3">
    <source>
        <dbReference type="ARBA" id="ARBA00022448"/>
    </source>
</evidence>
<comment type="caution">
    <text evidence="13">The sequence shown here is derived from an EMBL/GenBank/DDBJ whole genome shotgun (WGS) entry which is preliminary data.</text>
</comment>
<evidence type="ECO:0000256" key="7">
    <source>
        <dbReference type="ARBA" id="ARBA00022982"/>
    </source>
</evidence>
<dbReference type="NCBIfam" id="NF040706">
    <property type="entry name" value="photo_cyt_PufC"/>
    <property type="match status" value="1"/>
</dbReference>
<keyword evidence="5 9" id="KW-0349">Heme</keyword>
<dbReference type="Pfam" id="PF02276">
    <property type="entry name" value="CytoC_RC"/>
    <property type="match status" value="1"/>
</dbReference>
<evidence type="ECO:0000313" key="13">
    <source>
        <dbReference type="EMBL" id="RVT50789.1"/>
    </source>
</evidence>
<dbReference type="GO" id="GO:0020037">
    <property type="term" value="F:heme binding"/>
    <property type="evidence" value="ECO:0007669"/>
    <property type="project" value="InterPro"/>
</dbReference>
<keyword evidence="4 9" id="KW-0602">Photosynthesis</keyword>
<feature type="binding site" description="axial binding residue" evidence="11">
    <location>
        <position position="311"/>
    </location>
    <ligand>
        <name>heme</name>
        <dbReference type="ChEBI" id="CHEBI:30413"/>
        <label>4</label>
    </ligand>
    <ligandPart>
        <name>Fe</name>
        <dbReference type="ChEBI" id="CHEBI:18248"/>
    </ligandPart>
</feature>
<feature type="binding site" description="axial binding residue" evidence="11">
    <location>
        <position position="108"/>
    </location>
    <ligand>
        <name>heme</name>
        <dbReference type="ChEBI" id="CHEBI:30413"/>
        <label>1</label>
    </ligand>
    <ligandPart>
        <name>Fe</name>
        <dbReference type="ChEBI" id="CHEBI:18248"/>
    </ligandPart>
</feature>
<dbReference type="InterPro" id="IPR003158">
    <property type="entry name" value="Photosyn_RC_cyt_c-su"/>
</dbReference>
<dbReference type="GO" id="GO:0009055">
    <property type="term" value="F:electron transfer activity"/>
    <property type="evidence" value="ECO:0007669"/>
    <property type="project" value="InterPro"/>
</dbReference>
<keyword evidence="8 9" id="KW-0408">Iron</keyword>
<proteinExistence type="predicted"/>
<feature type="binding site" description="covalent" evidence="10">
    <location>
        <position position="310"/>
    </location>
    <ligand>
        <name>heme</name>
        <dbReference type="ChEBI" id="CHEBI:30413"/>
        <label>4</label>
    </ligand>
</feature>
<organism evidence="13 14">
    <name type="scientific">Rubrivivax albus</name>
    <dbReference type="NCBI Taxonomy" id="2499835"/>
    <lineage>
        <taxon>Bacteria</taxon>
        <taxon>Pseudomonadati</taxon>
        <taxon>Pseudomonadota</taxon>
        <taxon>Betaproteobacteria</taxon>
        <taxon>Burkholderiales</taxon>
        <taxon>Sphaerotilaceae</taxon>
        <taxon>Rubrivivax</taxon>
    </lineage>
</organism>
<feature type="binding site" description="covalent" evidence="10">
    <location>
        <position position="307"/>
    </location>
    <ligand>
        <name>heme</name>
        <dbReference type="ChEBI" id="CHEBI:30413"/>
        <label>4</label>
    </ligand>
</feature>
<dbReference type="RefSeq" id="WP_128198815.1">
    <property type="nucleotide sequence ID" value="NZ_SACT01000004.1"/>
</dbReference>
<comment type="PTM">
    <text evidence="9 10">Binds 4 heme groups per subunit.</text>
</comment>
<dbReference type="GO" id="GO:0030077">
    <property type="term" value="C:plasma membrane light-harvesting complex"/>
    <property type="evidence" value="ECO:0007669"/>
    <property type="project" value="InterPro"/>
</dbReference>
<feature type="binding site" description="axial binding residue" evidence="11">
    <location>
        <position position="236"/>
    </location>
    <ligand>
        <name>heme</name>
        <dbReference type="ChEBI" id="CHEBI:30413"/>
        <label>3</label>
    </ligand>
    <ligandPart>
        <name>Fe</name>
        <dbReference type="ChEBI" id="CHEBI:18248"/>
    </ligandPart>
</feature>
<keyword evidence="6 9" id="KW-0479">Metal-binding</keyword>
<keyword evidence="3 9" id="KW-0813">Transport</keyword>
<dbReference type="Proteomes" id="UP000288178">
    <property type="component" value="Unassembled WGS sequence"/>
</dbReference>
<name>A0A437JU73_9BURK</name>
<feature type="chain" id="PRO_5019426518" description="Photosynthetic reaction center cytochrome c subunit" evidence="12">
    <location>
        <begin position="19"/>
        <end position="355"/>
    </location>
</feature>
<dbReference type="GO" id="GO:0019684">
    <property type="term" value="P:photosynthesis, light reaction"/>
    <property type="evidence" value="ECO:0007669"/>
    <property type="project" value="InterPro"/>
</dbReference>
<dbReference type="InterPro" id="IPR023119">
    <property type="entry name" value="Multihaem_cyt_PRC_cyt_su-like"/>
</dbReference>
<evidence type="ECO:0000256" key="12">
    <source>
        <dbReference type="SAM" id="SignalP"/>
    </source>
</evidence>